<feature type="coiled-coil region" evidence="1">
    <location>
        <begin position="205"/>
        <end position="314"/>
    </location>
</feature>
<dbReference type="PANTHER" id="PTHR26312:SF87">
    <property type="entry name" value="TETRATRICOPEPTIDE REPEAT PROTEIN 5"/>
    <property type="match status" value="1"/>
</dbReference>
<feature type="compositionally biased region" description="Polar residues" evidence="2">
    <location>
        <begin position="52"/>
        <end position="62"/>
    </location>
</feature>
<feature type="region of interest" description="Disordered" evidence="2">
    <location>
        <begin position="158"/>
        <end position="205"/>
    </location>
</feature>
<gene>
    <name evidence="3" type="ORF">P43SY_009970</name>
</gene>
<keyword evidence="4" id="KW-1185">Reference proteome</keyword>
<dbReference type="InterPro" id="IPR019734">
    <property type="entry name" value="TPR_rpt"/>
</dbReference>
<protein>
    <recommendedName>
        <fullName evidence="5">SAP domain-containing protein</fullName>
    </recommendedName>
</protein>
<evidence type="ECO:0008006" key="5">
    <source>
        <dbReference type="Google" id="ProtNLM"/>
    </source>
</evidence>
<dbReference type="Proteomes" id="UP001209570">
    <property type="component" value="Unassembled WGS sequence"/>
</dbReference>
<feature type="compositionally biased region" description="Low complexity" evidence="2">
    <location>
        <begin position="130"/>
        <end position="143"/>
    </location>
</feature>
<reference evidence="3" key="1">
    <citation type="submission" date="2021-12" db="EMBL/GenBank/DDBJ databases">
        <title>Prjna785345.</title>
        <authorList>
            <person name="Rujirawat T."/>
            <person name="Krajaejun T."/>
        </authorList>
    </citation>
    <scope>NUCLEOTIDE SEQUENCE</scope>
    <source>
        <strain evidence="3">Pi057C3</strain>
    </source>
</reference>
<comment type="caution">
    <text evidence="3">The sequence shown here is derived from an EMBL/GenBank/DDBJ whole genome shotgun (WGS) entry which is preliminary data.</text>
</comment>
<dbReference type="SUPFAM" id="SSF48452">
    <property type="entry name" value="TPR-like"/>
    <property type="match status" value="1"/>
</dbReference>
<name>A0AAD5LAZ7_PYTIN</name>
<evidence type="ECO:0000256" key="1">
    <source>
        <dbReference type="SAM" id="Coils"/>
    </source>
</evidence>
<keyword evidence="1" id="KW-0175">Coiled coil</keyword>
<dbReference type="InterPro" id="IPR011990">
    <property type="entry name" value="TPR-like_helical_dom_sf"/>
</dbReference>
<feature type="region of interest" description="Disordered" evidence="2">
    <location>
        <begin position="108"/>
        <end position="143"/>
    </location>
</feature>
<feature type="compositionally biased region" description="Low complexity" evidence="2">
    <location>
        <begin position="162"/>
        <end position="176"/>
    </location>
</feature>
<dbReference type="PANTHER" id="PTHR26312">
    <property type="entry name" value="TETRATRICOPEPTIDE REPEAT PROTEIN 5"/>
    <property type="match status" value="1"/>
</dbReference>
<feature type="compositionally biased region" description="Basic and acidic residues" evidence="2">
    <location>
        <begin position="196"/>
        <end position="205"/>
    </location>
</feature>
<evidence type="ECO:0000313" key="3">
    <source>
        <dbReference type="EMBL" id="KAJ0394900.1"/>
    </source>
</evidence>
<dbReference type="EMBL" id="JAKCXM010000376">
    <property type="protein sequence ID" value="KAJ0394900.1"/>
    <property type="molecule type" value="Genomic_DNA"/>
</dbReference>
<proteinExistence type="predicted"/>
<evidence type="ECO:0000313" key="4">
    <source>
        <dbReference type="Proteomes" id="UP001209570"/>
    </source>
</evidence>
<dbReference type="Gene3D" id="1.25.40.10">
    <property type="entry name" value="Tetratricopeptide repeat domain"/>
    <property type="match status" value="1"/>
</dbReference>
<feature type="region of interest" description="Disordered" evidence="2">
    <location>
        <begin position="45"/>
        <end position="64"/>
    </location>
</feature>
<dbReference type="Pfam" id="PF13176">
    <property type="entry name" value="TPR_7"/>
    <property type="match status" value="1"/>
</dbReference>
<organism evidence="3 4">
    <name type="scientific">Pythium insidiosum</name>
    <name type="common">Pythiosis disease agent</name>
    <dbReference type="NCBI Taxonomy" id="114742"/>
    <lineage>
        <taxon>Eukaryota</taxon>
        <taxon>Sar</taxon>
        <taxon>Stramenopiles</taxon>
        <taxon>Oomycota</taxon>
        <taxon>Peronosporomycetes</taxon>
        <taxon>Pythiales</taxon>
        <taxon>Pythiaceae</taxon>
        <taxon>Pythium</taxon>
    </lineage>
</organism>
<accession>A0AAD5LAZ7</accession>
<evidence type="ECO:0000256" key="2">
    <source>
        <dbReference type="SAM" id="MobiDB-lite"/>
    </source>
</evidence>
<dbReference type="AlphaFoldDB" id="A0AAD5LAZ7"/>
<sequence>MATLGELRDALTALGVSTATGDLRGEARRLVLLRRLEDVQRVQGIAKPRAQEPQNLKPQPQQRDGVLQDLRSLSLTELRVALEARQLSTQTPGLKGDARRHALLQRLLNAESNSKTPRARELELQRSTDAGNALNSARSSSSLSSSYSAAGEFLFFDPAPDNNNSNSNNNNNSSSKSNRRDRPPLRRPARSSKLAPEPERVSEERNQLEQELVTLRDRLHHLRAARAERVAQRLRSAGFSTSLDELSAAMAALERERQRLRNAALAHELVVTTVTQPPTELVQADAVRLVETRQQQLRRQLQRVKEALSLAAQTSSAHEKDDDEVELLAAIRRLELQLARQSRAVAWGSASNLLAQEGSSTSRSTESQTEVSTDLPVLTRCQSLPAHRFHETWSGLAADERQQLHRELRAAASFRIQRDRVPFVQATASAPASSSLGVLAFMRHPPTPADRLGVKALFLEQSHRDVVEIQRVYQRALALEPSHVVLLRHYARFLHRRCGQSDAAIALLESALAIDPSDAATLAALAHLVHRSRGDLARAEELYLGVLAMRPEDPLVLGDYASLLRKRSVRAQRASESTCSSSLTHARRLLEDALRIDPVHVGNRQLLALVLEDLGDSRGAQEQFERLERQLKDRPASDDSAARVQTAFAQWLCRHGHWERAKRTFEAALARRPDDVQLQRS</sequence>